<feature type="domain" description="Major facilitator superfamily (MFS) profile" evidence="7">
    <location>
        <begin position="129"/>
        <end position="579"/>
    </location>
</feature>
<feature type="transmembrane region" description="Helical" evidence="6">
    <location>
        <begin position="253"/>
        <end position="278"/>
    </location>
</feature>
<proteinExistence type="predicted"/>
<evidence type="ECO:0000256" key="3">
    <source>
        <dbReference type="ARBA" id="ARBA00022989"/>
    </source>
</evidence>
<feature type="compositionally biased region" description="Basic and acidic residues" evidence="5">
    <location>
        <begin position="1"/>
        <end position="16"/>
    </location>
</feature>
<feature type="transmembrane region" description="Helical" evidence="6">
    <location>
        <begin position="127"/>
        <end position="151"/>
    </location>
</feature>
<dbReference type="InterPro" id="IPR020846">
    <property type="entry name" value="MFS_dom"/>
</dbReference>
<dbReference type="InterPro" id="IPR036259">
    <property type="entry name" value="MFS_trans_sf"/>
</dbReference>
<evidence type="ECO:0000256" key="1">
    <source>
        <dbReference type="ARBA" id="ARBA00004141"/>
    </source>
</evidence>
<dbReference type="PROSITE" id="PS50850">
    <property type="entry name" value="MFS"/>
    <property type="match status" value="1"/>
</dbReference>
<dbReference type="FunFam" id="1.20.1250.20:FF:000354">
    <property type="entry name" value="MFS general substrate transporter"/>
    <property type="match status" value="1"/>
</dbReference>
<dbReference type="VEuPathDB" id="FungiDB:PV08_11572"/>
<evidence type="ECO:0000256" key="2">
    <source>
        <dbReference type="ARBA" id="ARBA00022692"/>
    </source>
</evidence>
<evidence type="ECO:0000256" key="5">
    <source>
        <dbReference type="SAM" id="MobiDB-lite"/>
    </source>
</evidence>
<feature type="transmembrane region" description="Helical" evidence="6">
    <location>
        <begin position="385"/>
        <end position="406"/>
    </location>
</feature>
<evidence type="ECO:0000256" key="4">
    <source>
        <dbReference type="ARBA" id="ARBA00023136"/>
    </source>
</evidence>
<keyword evidence="4 6" id="KW-0472">Membrane</keyword>
<name>A0A0D2AV69_9EURO</name>
<dbReference type="SUPFAM" id="SSF103473">
    <property type="entry name" value="MFS general substrate transporter"/>
    <property type="match status" value="1"/>
</dbReference>
<dbReference type="HOGENOM" id="CLU_008455_8_0_1"/>
<keyword evidence="2 6" id="KW-0812">Transmembrane</keyword>
<dbReference type="OrthoDB" id="3066029at2759"/>
<evidence type="ECO:0000313" key="9">
    <source>
        <dbReference type="Proteomes" id="UP000053328"/>
    </source>
</evidence>
<feature type="region of interest" description="Disordered" evidence="5">
    <location>
        <begin position="1"/>
        <end position="86"/>
    </location>
</feature>
<feature type="compositionally biased region" description="Basic and acidic residues" evidence="5">
    <location>
        <begin position="57"/>
        <end position="66"/>
    </location>
</feature>
<dbReference type="PANTHER" id="PTHR23502">
    <property type="entry name" value="MAJOR FACILITATOR SUPERFAMILY"/>
    <property type="match status" value="1"/>
</dbReference>
<evidence type="ECO:0000259" key="7">
    <source>
        <dbReference type="PROSITE" id="PS50850"/>
    </source>
</evidence>
<dbReference type="Proteomes" id="UP000053328">
    <property type="component" value="Unassembled WGS sequence"/>
</dbReference>
<dbReference type="PANTHER" id="PTHR23502:SF64">
    <property type="entry name" value="TRANSPORTER, PUTATIVE (AFU_ORTHOLOGUE AFUA_3G11760)-RELATED"/>
    <property type="match status" value="1"/>
</dbReference>
<dbReference type="GO" id="GO:0005886">
    <property type="term" value="C:plasma membrane"/>
    <property type="evidence" value="ECO:0007669"/>
    <property type="project" value="TreeGrafter"/>
</dbReference>
<dbReference type="Pfam" id="PF07690">
    <property type="entry name" value="MFS_1"/>
    <property type="match status" value="1"/>
</dbReference>
<dbReference type="AlphaFoldDB" id="A0A0D2AV69"/>
<feature type="transmembrane region" description="Helical" evidence="6">
    <location>
        <begin position="284"/>
        <end position="303"/>
    </location>
</feature>
<comment type="subcellular location">
    <subcellularLocation>
        <location evidence="1">Membrane</location>
        <topology evidence="1">Multi-pass membrane protein</topology>
    </subcellularLocation>
</comment>
<dbReference type="RefSeq" id="XP_016230824.1">
    <property type="nucleotide sequence ID" value="XM_016385880.1"/>
</dbReference>
<reference evidence="8 9" key="1">
    <citation type="submission" date="2015-01" db="EMBL/GenBank/DDBJ databases">
        <title>The Genome Sequence of Exophiala spinifera CBS89968.</title>
        <authorList>
            <consortium name="The Broad Institute Genomics Platform"/>
            <person name="Cuomo C."/>
            <person name="de Hoog S."/>
            <person name="Gorbushina A."/>
            <person name="Stielow B."/>
            <person name="Teixiera M."/>
            <person name="Abouelleil A."/>
            <person name="Chapman S.B."/>
            <person name="Priest M."/>
            <person name="Young S.K."/>
            <person name="Wortman J."/>
            <person name="Nusbaum C."/>
            <person name="Birren B."/>
        </authorList>
    </citation>
    <scope>NUCLEOTIDE SEQUENCE [LARGE SCALE GENOMIC DNA]</scope>
    <source>
        <strain evidence="8 9">CBS 89968</strain>
    </source>
</reference>
<feature type="transmembrane region" description="Helical" evidence="6">
    <location>
        <begin position="163"/>
        <end position="183"/>
    </location>
</feature>
<dbReference type="GO" id="GO:0022857">
    <property type="term" value="F:transmembrane transporter activity"/>
    <property type="evidence" value="ECO:0007669"/>
    <property type="project" value="InterPro"/>
</dbReference>
<feature type="transmembrane region" description="Helical" evidence="6">
    <location>
        <begin position="460"/>
        <end position="478"/>
    </location>
</feature>
<dbReference type="GeneID" id="27338655"/>
<dbReference type="EMBL" id="KN847500">
    <property type="protein sequence ID" value="KIW10608.1"/>
    <property type="molecule type" value="Genomic_DNA"/>
</dbReference>
<feature type="transmembrane region" description="Helical" evidence="6">
    <location>
        <begin position="337"/>
        <end position="365"/>
    </location>
</feature>
<evidence type="ECO:0000256" key="6">
    <source>
        <dbReference type="SAM" id="Phobius"/>
    </source>
</evidence>
<feature type="transmembrane region" description="Helical" evidence="6">
    <location>
        <begin position="499"/>
        <end position="517"/>
    </location>
</feature>
<feature type="transmembrane region" description="Helical" evidence="6">
    <location>
        <begin position="220"/>
        <end position="241"/>
    </location>
</feature>
<sequence>MTGELHHDIENVDIHSHPSRSVRSSSHPRPHTASTEVDLEKASAGTTTIPVNHGRGRGRDHGHPRDNSTPISPDADEEGDRHRPSAELARIHSHASHHDIHAIASHSSSYVEVNAAQYERFSPRRKVLITVVLSLCGFLAPISSTTILSAIPEVAGTFHTSGSVINVSNALYLVFMGLSPCLWGPLSTIYGRRWICIATAWLFFAFSIGTALSPNLASYFVFRMLTAYQGTSFLIVGTSCLGDIYTPTARATALGWFLSGTLIGPAFGPFIGGIIVTYRSWRDIFWLQAALGGLAAVLVVFVLPETIPEKKIDELRELPSRSRRARKIAHWVSPLRVAWLLVSYPNLLVAGVASSSLVWNMYSLLTPIRYVLNPRFHLTSPIQSGLFYIAPGCGYLMGTFVGGRWADHIVKRWIRKRGGRRVPEDRLRSCYVFLGGVIPAAMLVYGWSVDRAVGGVPLPVAAMFVQGVAQLFCFPSLNTYCLDVMQAKGRSAEVVAGNYMIRYVFAAAGSAVCLPAIEKIGVGWFSTVSAAFMVLSAMALWTVTVWGEGWRKAVDAKKKRNKVLARELERDNEEGLQKV</sequence>
<accession>A0A0D2AV69</accession>
<dbReference type="Gene3D" id="1.20.1250.20">
    <property type="entry name" value="MFS general substrate transporter like domains"/>
    <property type="match status" value="1"/>
</dbReference>
<keyword evidence="9" id="KW-1185">Reference proteome</keyword>
<feature type="transmembrane region" description="Helical" evidence="6">
    <location>
        <begin position="195"/>
        <end position="214"/>
    </location>
</feature>
<feature type="transmembrane region" description="Helical" evidence="6">
    <location>
        <begin position="523"/>
        <end position="547"/>
    </location>
</feature>
<feature type="transmembrane region" description="Helical" evidence="6">
    <location>
        <begin position="427"/>
        <end position="448"/>
    </location>
</feature>
<gene>
    <name evidence="8" type="ORF">PV08_11572</name>
</gene>
<evidence type="ECO:0000313" key="8">
    <source>
        <dbReference type="EMBL" id="KIW10608.1"/>
    </source>
</evidence>
<keyword evidence="3 6" id="KW-1133">Transmembrane helix</keyword>
<organism evidence="8 9">
    <name type="scientific">Exophiala spinifera</name>
    <dbReference type="NCBI Taxonomy" id="91928"/>
    <lineage>
        <taxon>Eukaryota</taxon>
        <taxon>Fungi</taxon>
        <taxon>Dikarya</taxon>
        <taxon>Ascomycota</taxon>
        <taxon>Pezizomycotina</taxon>
        <taxon>Eurotiomycetes</taxon>
        <taxon>Chaetothyriomycetidae</taxon>
        <taxon>Chaetothyriales</taxon>
        <taxon>Herpotrichiellaceae</taxon>
        <taxon>Exophiala</taxon>
    </lineage>
</organism>
<dbReference type="InterPro" id="IPR011701">
    <property type="entry name" value="MFS"/>
</dbReference>
<protein>
    <recommendedName>
        <fullName evidence="7">Major facilitator superfamily (MFS) profile domain-containing protein</fullName>
    </recommendedName>
</protein>